<feature type="transmembrane region" description="Helical" evidence="1">
    <location>
        <begin position="167"/>
        <end position="185"/>
    </location>
</feature>
<evidence type="ECO:0000313" key="3">
    <source>
        <dbReference type="Proteomes" id="UP000533598"/>
    </source>
</evidence>
<dbReference type="PANTHER" id="PTHR34821:SF2">
    <property type="entry name" value="INNER MEMBRANE PROTEIN YDCZ"/>
    <property type="match status" value="1"/>
</dbReference>
<dbReference type="Proteomes" id="UP000533598">
    <property type="component" value="Unassembled WGS sequence"/>
</dbReference>
<feature type="transmembrane region" description="Helical" evidence="1">
    <location>
        <begin position="12"/>
        <end position="31"/>
    </location>
</feature>
<dbReference type="EMBL" id="JACHMH010000001">
    <property type="protein sequence ID" value="MBB4677635.1"/>
    <property type="molecule type" value="Genomic_DNA"/>
</dbReference>
<dbReference type="GO" id="GO:0005886">
    <property type="term" value="C:plasma membrane"/>
    <property type="evidence" value="ECO:0007669"/>
    <property type="project" value="TreeGrafter"/>
</dbReference>
<proteinExistence type="predicted"/>
<dbReference type="Pfam" id="PF04657">
    <property type="entry name" value="DMT_YdcZ"/>
    <property type="match status" value="2"/>
</dbReference>
<feature type="transmembrane region" description="Helical" evidence="1">
    <location>
        <begin position="291"/>
        <end position="308"/>
    </location>
</feature>
<feature type="transmembrane region" description="Helical" evidence="1">
    <location>
        <begin position="140"/>
        <end position="161"/>
    </location>
</feature>
<name>A0A7W7CAM1_9PSEU</name>
<feature type="transmembrane region" description="Helical" evidence="1">
    <location>
        <begin position="43"/>
        <end position="64"/>
    </location>
</feature>
<gene>
    <name evidence="2" type="ORF">HNR67_003753</name>
</gene>
<feature type="transmembrane region" description="Helical" evidence="1">
    <location>
        <begin position="262"/>
        <end position="279"/>
    </location>
</feature>
<keyword evidence="1" id="KW-0472">Membrane</keyword>
<protein>
    <submittedName>
        <fullName evidence="2">Transporter family-2 protein</fullName>
    </submittedName>
</protein>
<sequence>MTTVVEIRPRRALAVSATVLAGVGLAGQARMNGEFGARLGNGFAASLLTTAGGLLVLLAVVPALPAGRRGIRKLREAVRDGGLRWWHCAGGIAGALIVGGQGVTVTSLGVAVFTVAIVAGTVTGSLAADRWGLGPGGVQPVTTARLGGALLCVLAVAVAGLDRFGDTSTLVLVALPLVAGAAGAVQSAFNGRVAAAAGSPWPATTLNFLVATLTLGLLLAVQVAVQGWPGRPFPAEPWFYLAGMIGIAVVAVATLAVREIGVLVYGLASVAGQLLGAVVLDAVTPGPAPTLATWAGAALTLIAVLLAARTRRVSPAPVPPRSTRR</sequence>
<reference evidence="2 3" key="1">
    <citation type="submission" date="2020-08" db="EMBL/GenBank/DDBJ databases">
        <title>Sequencing the genomes of 1000 actinobacteria strains.</title>
        <authorList>
            <person name="Klenk H.-P."/>
        </authorList>
    </citation>
    <scope>NUCLEOTIDE SEQUENCE [LARGE SCALE GENOMIC DNA]</scope>
    <source>
        <strain evidence="2 3">DSM 44230</strain>
    </source>
</reference>
<feature type="transmembrane region" description="Helical" evidence="1">
    <location>
        <begin position="85"/>
        <end position="103"/>
    </location>
</feature>
<keyword evidence="3" id="KW-1185">Reference proteome</keyword>
<accession>A0A7W7CAM1</accession>
<organism evidence="2 3">
    <name type="scientific">Crossiella cryophila</name>
    <dbReference type="NCBI Taxonomy" id="43355"/>
    <lineage>
        <taxon>Bacteria</taxon>
        <taxon>Bacillati</taxon>
        <taxon>Actinomycetota</taxon>
        <taxon>Actinomycetes</taxon>
        <taxon>Pseudonocardiales</taxon>
        <taxon>Pseudonocardiaceae</taxon>
        <taxon>Crossiella</taxon>
    </lineage>
</organism>
<keyword evidence="1" id="KW-1133">Transmembrane helix</keyword>
<comment type="caution">
    <text evidence="2">The sequence shown here is derived from an EMBL/GenBank/DDBJ whole genome shotgun (WGS) entry which is preliminary data.</text>
</comment>
<evidence type="ECO:0000256" key="1">
    <source>
        <dbReference type="SAM" id="Phobius"/>
    </source>
</evidence>
<feature type="transmembrane region" description="Helical" evidence="1">
    <location>
        <begin position="206"/>
        <end position="225"/>
    </location>
</feature>
<dbReference type="PANTHER" id="PTHR34821">
    <property type="entry name" value="INNER MEMBRANE PROTEIN YDCZ"/>
    <property type="match status" value="1"/>
</dbReference>
<evidence type="ECO:0000313" key="2">
    <source>
        <dbReference type="EMBL" id="MBB4677635.1"/>
    </source>
</evidence>
<dbReference type="AlphaFoldDB" id="A0A7W7CAM1"/>
<keyword evidence="1" id="KW-0812">Transmembrane</keyword>
<dbReference type="InterPro" id="IPR006750">
    <property type="entry name" value="YdcZ"/>
</dbReference>
<feature type="transmembrane region" description="Helical" evidence="1">
    <location>
        <begin position="237"/>
        <end position="257"/>
    </location>
</feature>
<dbReference type="RefSeq" id="WP_221489961.1">
    <property type="nucleotide sequence ID" value="NZ_BAAAUI010000023.1"/>
</dbReference>
<feature type="transmembrane region" description="Helical" evidence="1">
    <location>
        <begin position="109"/>
        <end position="128"/>
    </location>
</feature>